<keyword evidence="8" id="KW-0249">Electron transport</keyword>
<evidence type="ECO:0000256" key="1">
    <source>
        <dbReference type="ARBA" id="ARBA00022448"/>
    </source>
</evidence>
<dbReference type="HOGENOM" id="CLU_063448_0_2_4"/>
<evidence type="ECO:0000256" key="12">
    <source>
        <dbReference type="SAM" id="Coils"/>
    </source>
</evidence>
<keyword evidence="10" id="KW-0411">Iron-sulfur</keyword>
<evidence type="ECO:0000256" key="9">
    <source>
        <dbReference type="ARBA" id="ARBA00023004"/>
    </source>
</evidence>
<feature type="compositionally biased region" description="Low complexity" evidence="13">
    <location>
        <begin position="195"/>
        <end position="213"/>
    </location>
</feature>
<dbReference type="eggNOG" id="COG2878">
    <property type="taxonomic scope" value="Bacteria"/>
</dbReference>
<evidence type="ECO:0000256" key="2">
    <source>
        <dbReference type="ARBA" id="ARBA00022475"/>
    </source>
</evidence>
<dbReference type="PROSITE" id="PS00198">
    <property type="entry name" value="4FE4S_FER_1"/>
    <property type="match status" value="1"/>
</dbReference>
<dbReference type="Pfam" id="PF14697">
    <property type="entry name" value="Fer4_21"/>
    <property type="match status" value="1"/>
</dbReference>
<dbReference type="GO" id="GO:0009055">
    <property type="term" value="F:electron transfer activity"/>
    <property type="evidence" value="ECO:0007669"/>
    <property type="project" value="InterPro"/>
</dbReference>
<dbReference type="InterPro" id="IPR017900">
    <property type="entry name" value="4Fe4S_Fe_S_CS"/>
</dbReference>
<evidence type="ECO:0000259" key="14">
    <source>
        <dbReference type="PROSITE" id="PS51379"/>
    </source>
</evidence>
<proteinExistence type="predicted"/>
<keyword evidence="1" id="KW-0813">Transport</keyword>
<evidence type="ECO:0000256" key="4">
    <source>
        <dbReference type="ARBA" id="ARBA00022519"/>
    </source>
</evidence>
<evidence type="ECO:0000256" key="11">
    <source>
        <dbReference type="ARBA" id="ARBA00023136"/>
    </source>
</evidence>
<evidence type="ECO:0000256" key="10">
    <source>
        <dbReference type="ARBA" id="ARBA00023014"/>
    </source>
</evidence>
<keyword evidence="11" id="KW-0472">Membrane</keyword>
<dbReference type="GO" id="GO:0046872">
    <property type="term" value="F:metal ion binding"/>
    <property type="evidence" value="ECO:0007669"/>
    <property type="project" value="UniProtKB-KW"/>
</dbReference>
<evidence type="ECO:0000313" key="16">
    <source>
        <dbReference type="EMBL" id="ETF01656.1"/>
    </source>
</evidence>
<feature type="coiled-coil region" evidence="12">
    <location>
        <begin position="142"/>
        <end position="176"/>
    </location>
</feature>
<dbReference type="Gene3D" id="3.30.70.20">
    <property type="match status" value="1"/>
</dbReference>
<dbReference type="Pfam" id="PF04060">
    <property type="entry name" value="FeS"/>
    <property type="match status" value="1"/>
</dbReference>
<feature type="domain" description="4Fe-4S ferredoxin-type" evidence="14">
    <location>
        <begin position="107"/>
        <end position="136"/>
    </location>
</feature>
<dbReference type="PROSITE" id="PS51656">
    <property type="entry name" value="4FE4S"/>
    <property type="match status" value="1"/>
</dbReference>
<keyword evidence="4" id="KW-0997">Cell inner membrane</keyword>
<dbReference type="PANTHER" id="PTHR42859:SF3">
    <property type="entry name" value="ION-TRANSLOCATING OXIDOREDUCTASE COMPLEX SUBUNIT B"/>
    <property type="match status" value="1"/>
</dbReference>
<keyword evidence="7" id="KW-1278">Translocase</keyword>
<keyword evidence="17" id="KW-1185">Reference proteome</keyword>
<dbReference type="OrthoDB" id="9789936at2"/>
<keyword evidence="2" id="KW-1003">Cell membrane</keyword>
<dbReference type="Proteomes" id="UP000018733">
    <property type="component" value="Unassembled WGS sequence"/>
</dbReference>
<reference evidence="16 17" key="1">
    <citation type="journal article" date="2014" name="Genome Announc.">
        <title>Draft Genome Sequence of Advenella kashmirensis Strain W13003, a Polycyclic Aromatic Hydrocarbon-Degrading Bacterium.</title>
        <authorList>
            <person name="Wang X."/>
            <person name="Jin D."/>
            <person name="Zhou L."/>
            <person name="Wu L."/>
            <person name="An W."/>
            <person name="Zhao L."/>
        </authorList>
    </citation>
    <scope>NUCLEOTIDE SEQUENCE [LARGE SCALE GENOMIC DNA]</scope>
    <source>
        <strain evidence="16 17">W13003</strain>
    </source>
</reference>
<dbReference type="GO" id="GO:0051539">
    <property type="term" value="F:4 iron, 4 sulfur cluster binding"/>
    <property type="evidence" value="ECO:0007669"/>
    <property type="project" value="UniProtKB-KW"/>
</dbReference>
<evidence type="ECO:0000256" key="6">
    <source>
        <dbReference type="ARBA" id="ARBA00022737"/>
    </source>
</evidence>
<evidence type="ECO:0000256" key="13">
    <source>
        <dbReference type="SAM" id="MobiDB-lite"/>
    </source>
</evidence>
<feature type="domain" description="4Fe-4S" evidence="15">
    <location>
        <begin position="2"/>
        <end position="61"/>
    </location>
</feature>
<keyword evidence="9" id="KW-0408">Iron</keyword>
<dbReference type="AlphaFoldDB" id="V8QNW4"/>
<dbReference type="PANTHER" id="PTHR42859">
    <property type="entry name" value="OXIDOREDUCTASE"/>
    <property type="match status" value="1"/>
</dbReference>
<organism evidence="16 17">
    <name type="scientific">Advenella kashmirensis W13003</name>
    <dbReference type="NCBI Taxonomy" id="1424334"/>
    <lineage>
        <taxon>Bacteria</taxon>
        <taxon>Pseudomonadati</taxon>
        <taxon>Pseudomonadota</taxon>
        <taxon>Betaproteobacteria</taxon>
        <taxon>Burkholderiales</taxon>
        <taxon>Alcaligenaceae</taxon>
    </lineage>
</organism>
<dbReference type="InterPro" id="IPR017896">
    <property type="entry name" value="4Fe4S_Fe-S-bd"/>
</dbReference>
<dbReference type="InterPro" id="IPR050294">
    <property type="entry name" value="RnfB_subfamily"/>
</dbReference>
<feature type="compositionally biased region" description="Low complexity" evidence="13">
    <location>
        <begin position="176"/>
        <end position="188"/>
    </location>
</feature>
<dbReference type="NCBIfam" id="TIGR01944">
    <property type="entry name" value="rnfB"/>
    <property type="match status" value="1"/>
</dbReference>
<dbReference type="PROSITE" id="PS51379">
    <property type="entry name" value="4FE4S_FER_2"/>
    <property type="match status" value="2"/>
</dbReference>
<dbReference type="InterPro" id="IPR010207">
    <property type="entry name" value="Elect_transpt_cplx_RnfB/RsxB"/>
</dbReference>
<evidence type="ECO:0000256" key="3">
    <source>
        <dbReference type="ARBA" id="ARBA00022485"/>
    </source>
</evidence>
<keyword evidence="5" id="KW-0479">Metal-binding</keyword>
<dbReference type="Gene3D" id="1.10.15.40">
    <property type="entry name" value="Electron transport complex subunit B, putative Fe-S cluster"/>
    <property type="match status" value="1"/>
</dbReference>
<dbReference type="STRING" id="1424334.W822_12715"/>
<keyword evidence="6" id="KW-0677">Repeat</keyword>
<accession>V8QNW4</accession>
<dbReference type="NCBIfam" id="NF005415">
    <property type="entry name" value="PRK06991.1"/>
    <property type="match status" value="1"/>
</dbReference>
<sequence>MNHAQLIDRIDAVLPQTQCTQCGFEGCRPYARALAAGETLINRCPPGGDAGVAKLAAVLDTPVLPLDESCGQPGPLLLAVIDEAHCIGCTLCIRACPVDAILGANKFMHTVIPDLCSGCDLCIAPCPVDCITMVDAGREWTQADADAARTRHEQRAQRLQRQALEKEERLRLASVKAAKANEPADAAPTTMPISAGSAAATPPGAASADDAKKAAIAQALERARARRQKNSPQD</sequence>
<keyword evidence="12" id="KW-0175">Coiled coil</keyword>
<dbReference type="EMBL" id="AYXT01000010">
    <property type="protein sequence ID" value="ETF01656.1"/>
    <property type="molecule type" value="Genomic_DNA"/>
</dbReference>
<evidence type="ECO:0000256" key="8">
    <source>
        <dbReference type="ARBA" id="ARBA00022982"/>
    </source>
</evidence>
<feature type="domain" description="4Fe-4S ferredoxin-type" evidence="14">
    <location>
        <begin position="77"/>
        <end position="106"/>
    </location>
</feature>
<dbReference type="SUPFAM" id="SSF54862">
    <property type="entry name" value="4Fe-4S ferredoxins"/>
    <property type="match status" value="1"/>
</dbReference>
<feature type="region of interest" description="Disordered" evidence="13">
    <location>
        <begin position="176"/>
        <end position="213"/>
    </location>
</feature>
<protein>
    <submittedName>
        <fullName evidence="16">Ferredoxin</fullName>
    </submittedName>
</protein>
<evidence type="ECO:0000256" key="5">
    <source>
        <dbReference type="ARBA" id="ARBA00022723"/>
    </source>
</evidence>
<gene>
    <name evidence="16" type="ORF">W822_12715</name>
</gene>
<dbReference type="RefSeq" id="WP_024005503.1">
    <property type="nucleotide sequence ID" value="NZ_KI650980.1"/>
</dbReference>
<name>V8QNW4_9BURK</name>
<comment type="caution">
    <text evidence="16">The sequence shown here is derived from an EMBL/GenBank/DDBJ whole genome shotgun (WGS) entry which is preliminary data.</text>
</comment>
<dbReference type="InterPro" id="IPR007202">
    <property type="entry name" value="4Fe-4S_dom"/>
</dbReference>
<evidence type="ECO:0000259" key="15">
    <source>
        <dbReference type="PROSITE" id="PS51656"/>
    </source>
</evidence>
<dbReference type="PATRIC" id="fig|1424334.3.peg.2551"/>
<evidence type="ECO:0000256" key="7">
    <source>
        <dbReference type="ARBA" id="ARBA00022967"/>
    </source>
</evidence>
<evidence type="ECO:0000313" key="17">
    <source>
        <dbReference type="Proteomes" id="UP000018733"/>
    </source>
</evidence>
<keyword evidence="3" id="KW-0004">4Fe-4S</keyword>